<dbReference type="GO" id="GO:0016887">
    <property type="term" value="F:ATP hydrolysis activity"/>
    <property type="evidence" value="ECO:0007669"/>
    <property type="project" value="InterPro"/>
</dbReference>
<comment type="caution">
    <text evidence="10">The sequence shown here is derived from an EMBL/GenBank/DDBJ whole genome shotgun (WGS) entry which is preliminary data.</text>
</comment>
<feature type="domain" description="ABC transmembrane type-1" evidence="9">
    <location>
        <begin position="30"/>
        <end position="313"/>
    </location>
</feature>
<keyword evidence="4 10" id="KW-0067">ATP-binding</keyword>
<dbReference type="Pfam" id="PF00005">
    <property type="entry name" value="ABC_tran"/>
    <property type="match status" value="1"/>
</dbReference>
<accession>A0A7J5BB27</accession>
<dbReference type="InterPro" id="IPR011527">
    <property type="entry name" value="ABC1_TM_dom"/>
</dbReference>
<protein>
    <submittedName>
        <fullName evidence="10">ABC transporter ATP-binding protein</fullName>
    </submittedName>
</protein>
<dbReference type="Proteomes" id="UP000433493">
    <property type="component" value="Unassembled WGS sequence"/>
</dbReference>
<dbReference type="Gene3D" id="1.20.1560.10">
    <property type="entry name" value="ABC transporter type 1, transmembrane domain"/>
    <property type="match status" value="1"/>
</dbReference>
<feature type="transmembrane region" description="Helical" evidence="7">
    <location>
        <begin position="66"/>
        <end position="93"/>
    </location>
</feature>
<dbReference type="InterPro" id="IPR003593">
    <property type="entry name" value="AAA+_ATPase"/>
</dbReference>
<dbReference type="AlphaFoldDB" id="A0A7J5BB27"/>
<dbReference type="PANTHER" id="PTHR43394">
    <property type="entry name" value="ATP-DEPENDENT PERMEASE MDL1, MITOCHONDRIAL"/>
    <property type="match status" value="1"/>
</dbReference>
<dbReference type="SUPFAM" id="SSF90123">
    <property type="entry name" value="ABC transporter transmembrane region"/>
    <property type="match status" value="1"/>
</dbReference>
<evidence type="ECO:0000259" key="9">
    <source>
        <dbReference type="PROSITE" id="PS50929"/>
    </source>
</evidence>
<gene>
    <name evidence="10" type="ORF">F8O05_08430</name>
</gene>
<proteinExistence type="predicted"/>
<dbReference type="RefSeq" id="WP_158052283.1">
    <property type="nucleotide sequence ID" value="NZ_WBKB01000004.1"/>
</dbReference>
<dbReference type="SUPFAM" id="SSF52540">
    <property type="entry name" value="P-loop containing nucleoside triphosphate hydrolases"/>
    <property type="match status" value="1"/>
</dbReference>
<evidence type="ECO:0000313" key="10">
    <source>
        <dbReference type="EMBL" id="KAB1643234.1"/>
    </source>
</evidence>
<dbReference type="InterPro" id="IPR027417">
    <property type="entry name" value="P-loop_NTPase"/>
</dbReference>
<feature type="transmembrane region" description="Helical" evidence="7">
    <location>
        <begin position="254"/>
        <end position="277"/>
    </location>
</feature>
<dbReference type="PANTHER" id="PTHR43394:SF1">
    <property type="entry name" value="ATP-BINDING CASSETTE SUB-FAMILY B MEMBER 10, MITOCHONDRIAL"/>
    <property type="match status" value="1"/>
</dbReference>
<dbReference type="PROSITE" id="PS50893">
    <property type="entry name" value="ABC_TRANSPORTER_2"/>
    <property type="match status" value="1"/>
</dbReference>
<dbReference type="InterPro" id="IPR003439">
    <property type="entry name" value="ABC_transporter-like_ATP-bd"/>
</dbReference>
<dbReference type="GO" id="GO:0005886">
    <property type="term" value="C:plasma membrane"/>
    <property type="evidence" value="ECO:0007669"/>
    <property type="project" value="UniProtKB-SubCell"/>
</dbReference>
<keyword evidence="2 7" id="KW-0812">Transmembrane</keyword>
<feature type="transmembrane region" description="Helical" evidence="7">
    <location>
        <begin position="29"/>
        <end position="54"/>
    </location>
</feature>
<dbReference type="OrthoDB" id="9806127at2"/>
<keyword evidence="11" id="KW-1185">Reference proteome</keyword>
<evidence type="ECO:0000256" key="4">
    <source>
        <dbReference type="ARBA" id="ARBA00022840"/>
    </source>
</evidence>
<organism evidence="10 11">
    <name type="scientific">Gulosibacter chungangensis</name>
    <dbReference type="NCBI Taxonomy" id="979746"/>
    <lineage>
        <taxon>Bacteria</taxon>
        <taxon>Bacillati</taxon>
        <taxon>Actinomycetota</taxon>
        <taxon>Actinomycetes</taxon>
        <taxon>Micrococcales</taxon>
        <taxon>Microbacteriaceae</taxon>
        <taxon>Gulosibacter</taxon>
    </lineage>
</organism>
<evidence type="ECO:0000256" key="6">
    <source>
        <dbReference type="ARBA" id="ARBA00023136"/>
    </source>
</evidence>
<dbReference type="Pfam" id="PF00664">
    <property type="entry name" value="ABC_membrane"/>
    <property type="match status" value="1"/>
</dbReference>
<dbReference type="SMART" id="SM00382">
    <property type="entry name" value="AAA"/>
    <property type="match status" value="1"/>
</dbReference>
<dbReference type="GO" id="GO:0005524">
    <property type="term" value="F:ATP binding"/>
    <property type="evidence" value="ECO:0007669"/>
    <property type="project" value="UniProtKB-KW"/>
</dbReference>
<keyword evidence="6 7" id="KW-0472">Membrane</keyword>
<dbReference type="PROSITE" id="PS50929">
    <property type="entry name" value="ABC_TM1F"/>
    <property type="match status" value="1"/>
</dbReference>
<sequence>MSDTGLPIASGRTSMRFAWRLSRGHRAKLLLVAVLGIGSAAAGLVSPAVIGVLVDAVQSGTADGRLVLWSLGLMVAAAVLGAIGTGVTVVLAARTYHAMLAQLREELVATAMHLPQGMVERAGTGDLISRSSDDVSEIADAAPAIIPAFTMTGFTIAVSLIGMTAVDWWFGLALIILLPIYVLTVRWYLRTAPQIYQAERAAMSDRAQQLMESQRGFDTITGFQLGQQRHQRVLTASWSVVGHSLRASTVQNMFFGRLNLAEFVGLAAILLTGFIALRTGQSTVGGATTAALLFMRLFGPINQFLMVFDTLQSVAASLNRMIGVVSADGPARSQVARSSTESAHVHVENVHFHYDEQSPALRDIGLSIQPGESLAVVGASGAGKTTLAAVIAGIHSPTSGTVTRPERTVVISQETHVFAGSVADNLRLVKVEATDKELCEALETVHALSLVRTLPDGLETRVGQGGTPLTSAQAQQLALARLVLANPDLAVLDEATAEAESAESGLLDRAARAAISGRASLIVAHRLSQAASCDHILVLDSGVVVEQGNHADLLAADGRYARLWEAWSRGRVSPNSDS</sequence>
<dbReference type="InterPro" id="IPR039421">
    <property type="entry name" value="Type_1_exporter"/>
</dbReference>
<dbReference type="GO" id="GO:0015421">
    <property type="term" value="F:ABC-type oligopeptide transporter activity"/>
    <property type="evidence" value="ECO:0007669"/>
    <property type="project" value="TreeGrafter"/>
</dbReference>
<comment type="subcellular location">
    <subcellularLocation>
        <location evidence="1">Cell membrane</location>
        <topology evidence="1">Multi-pass membrane protein</topology>
    </subcellularLocation>
</comment>
<feature type="transmembrane region" description="Helical" evidence="7">
    <location>
        <begin position="168"/>
        <end position="189"/>
    </location>
</feature>
<dbReference type="Gene3D" id="3.40.50.300">
    <property type="entry name" value="P-loop containing nucleotide triphosphate hydrolases"/>
    <property type="match status" value="1"/>
</dbReference>
<reference evidence="10 11" key="1">
    <citation type="submission" date="2019-09" db="EMBL/GenBank/DDBJ databases">
        <title>Phylogeny of genus Pseudoclavibacter and closely related genus.</title>
        <authorList>
            <person name="Li Y."/>
        </authorList>
    </citation>
    <scope>NUCLEOTIDE SEQUENCE [LARGE SCALE GENOMIC DNA]</scope>
    <source>
        <strain evidence="10 11">KCTC 13959</strain>
    </source>
</reference>
<evidence type="ECO:0000256" key="7">
    <source>
        <dbReference type="SAM" id="Phobius"/>
    </source>
</evidence>
<evidence type="ECO:0000256" key="2">
    <source>
        <dbReference type="ARBA" id="ARBA00022692"/>
    </source>
</evidence>
<dbReference type="CDD" id="cd07346">
    <property type="entry name" value="ABC_6TM_exporters"/>
    <property type="match status" value="1"/>
</dbReference>
<name>A0A7J5BB27_9MICO</name>
<feature type="domain" description="ABC transporter" evidence="8">
    <location>
        <begin position="345"/>
        <end position="566"/>
    </location>
</feature>
<dbReference type="InterPro" id="IPR036640">
    <property type="entry name" value="ABC1_TM_sf"/>
</dbReference>
<evidence type="ECO:0000256" key="3">
    <source>
        <dbReference type="ARBA" id="ARBA00022741"/>
    </source>
</evidence>
<keyword evidence="3" id="KW-0547">Nucleotide-binding</keyword>
<evidence type="ECO:0000256" key="1">
    <source>
        <dbReference type="ARBA" id="ARBA00004651"/>
    </source>
</evidence>
<keyword evidence="5 7" id="KW-1133">Transmembrane helix</keyword>
<dbReference type="EMBL" id="WBKB01000004">
    <property type="protein sequence ID" value="KAB1643234.1"/>
    <property type="molecule type" value="Genomic_DNA"/>
</dbReference>
<feature type="transmembrane region" description="Helical" evidence="7">
    <location>
        <begin position="138"/>
        <end position="162"/>
    </location>
</feature>
<evidence type="ECO:0000256" key="5">
    <source>
        <dbReference type="ARBA" id="ARBA00022989"/>
    </source>
</evidence>
<evidence type="ECO:0000313" key="11">
    <source>
        <dbReference type="Proteomes" id="UP000433493"/>
    </source>
</evidence>
<evidence type="ECO:0000259" key="8">
    <source>
        <dbReference type="PROSITE" id="PS50893"/>
    </source>
</evidence>